<dbReference type="STRING" id="387005.A0A183I4B2"/>
<reference evidence="4" key="1">
    <citation type="submission" date="2016-06" db="UniProtKB">
        <authorList>
            <consortium name="WormBaseParasite"/>
        </authorList>
    </citation>
    <scope>IDENTIFICATION</scope>
</reference>
<dbReference type="WBParaSite" id="OFLC_0001458201-mRNA-1">
    <property type="protein sequence ID" value="OFLC_0001458201-mRNA-1"/>
    <property type="gene ID" value="OFLC_0001458201"/>
</dbReference>
<evidence type="ECO:0000256" key="1">
    <source>
        <dbReference type="SAM" id="MobiDB-lite"/>
    </source>
</evidence>
<keyword evidence="3" id="KW-1185">Reference proteome</keyword>
<gene>
    <name evidence="2" type="ORF">OFLC_LOCUS14574</name>
</gene>
<organism evidence="4">
    <name type="scientific">Onchocerca flexuosa</name>
    <dbReference type="NCBI Taxonomy" id="387005"/>
    <lineage>
        <taxon>Eukaryota</taxon>
        <taxon>Metazoa</taxon>
        <taxon>Ecdysozoa</taxon>
        <taxon>Nematoda</taxon>
        <taxon>Chromadorea</taxon>
        <taxon>Rhabditida</taxon>
        <taxon>Spirurina</taxon>
        <taxon>Spiruromorpha</taxon>
        <taxon>Filarioidea</taxon>
        <taxon>Onchocercidae</taxon>
        <taxon>Onchocerca</taxon>
    </lineage>
</organism>
<name>A0A183I4B2_9BILA</name>
<dbReference type="EMBL" id="UZAJ01040968">
    <property type="protein sequence ID" value="VDP17678.1"/>
    <property type="molecule type" value="Genomic_DNA"/>
</dbReference>
<feature type="compositionally biased region" description="Basic and acidic residues" evidence="1">
    <location>
        <begin position="1"/>
        <end position="42"/>
    </location>
</feature>
<proteinExistence type="predicted"/>
<accession>A0A183I4B2</accession>
<reference evidence="2 3" key="2">
    <citation type="submission" date="2018-11" db="EMBL/GenBank/DDBJ databases">
        <authorList>
            <consortium name="Pathogen Informatics"/>
        </authorList>
    </citation>
    <scope>NUCLEOTIDE SEQUENCE [LARGE SCALE GENOMIC DNA]</scope>
</reference>
<feature type="region of interest" description="Disordered" evidence="1">
    <location>
        <begin position="1"/>
        <end position="73"/>
    </location>
</feature>
<dbReference type="AlphaFoldDB" id="A0A183I4B2"/>
<feature type="compositionally biased region" description="Basic and acidic residues" evidence="1">
    <location>
        <begin position="49"/>
        <end position="73"/>
    </location>
</feature>
<dbReference type="Proteomes" id="UP000267606">
    <property type="component" value="Unassembled WGS sequence"/>
</dbReference>
<protein>
    <submittedName>
        <fullName evidence="2 4">Uncharacterized protein</fullName>
    </submittedName>
</protein>
<sequence>MFHEERSKINDVKKEKYSDGDSVKMERSNIDNTEEIPKKLKINESGGTEMKEESIERNDENEEKELAREDVCS</sequence>
<evidence type="ECO:0000313" key="4">
    <source>
        <dbReference type="WBParaSite" id="OFLC_0001458201-mRNA-1"/>
    </source>
</evidence>
<evidence type="ECO:0000313" key="2">
    <source>
        <dbReference type="EMBL" id="VDP17678.1"/>
    </source>
</evidence>
<evidence type="ECO:0000313" key="3">
    <source>
        <dbReference type="Proteomes" id="UP000267606"/>
    </source>
</evidence>